<dbReference type="EMBL" id="KL584766">
    <property type="protein sequence ID" value="KEQ93355.1"/>
    <property type="molecule type" value="Genomic_DNA"/>
</dbReference>
<dbReference type="InterPro" id="IPR001810">
    <property type="entry name" value="F-box_dom"/>
</dbReference>
<dbReference type="HOGENOM" id="CLU_1895781_0_0_1"/>
<organism evidence="2 3">
    <name type="scientific">Aureobasidium subglaciale (strain EXF-2481)</name>
    <name type="common">Aureobasidium pullulans var. subglaciale</name>
    <dbReference type="NCBI Taxonomy" id="1043005"/>
    <lineage>
        <taxon>Eukaryota</taxon>
        <taxon>Fungi</taxon>
        <taxon>Dikarya</taxon>
        <taxon>Ascomycota</taxon>
        <taxon>Pezizomycotina</taxon>
        <taxon>Dothideomycetes</taxon>
        <taxon>Dothideomycetidae</taxon>
        <taxon>Dothideales</taxon>
        <taxon>Saccotheciaceae</taxon>
        <taxon>Aureobasidium</taxon>
    </lineage>
</organism>
<accession>A0A074Y6M5</accession>
<dbReference type="Pfam" id="PF00646">
    <property type="entry name" value="F-box"/>
    <property type="match status" value="1"/>
</dbReference>
<sequence length="134" mass="15254">MLLRLPNELLVRTADFLPDGDLPAIRLTCKHPVLITHKHFIAAFITETYFEASLSGIQRLIHIVSHPTFGPYVKKCMASTKEGPLVHQDKCEKLLAHVFTKLSLHGHCFDLSILCYHPALNIYTSYHKVNEILH</sequence>
<dbReference type="InParanoid" id="A0A074Y6M5"/>
<name>A0A074Y6M5_AURSE</name>
<protein>
    <recommendedName>
        <fullName evidence="1">F-box domain-containing protein</fullName>
    </recommendedName>
</protein>
<evidence type="ECO:0000313" key="3">
    <source>
        <dbReference type="Proteomes" id="UP000030641"/>
    </source>
</evidence>
<keyword evidence="3" id="KW-1185">Reference proteome</keyword>
<dbReference type="GeneID" id="25367048"/>
<dbReference type="OrthoDB" id="3910798at2759"/>
<evidence type="ECO:0000259" key="1">
    <source>
        <dbReference type="Pfam" id="PF00646"/>
    </source>
</evidence>
<dbReference type="Proteomes" id="UP000030641">
    <property type="component" value="Unassembled WGS sequence"/>
</dbReference>
<dbReference type="AlphaFoldDB" id="A0A074Y6M5"/>
<dbReference type="RefSeq" id="XP_013341818.1">
    <property type="nucleotide sequence ID" value="XM_013486364.1"/>
</dbReference>
<gene>
    <name evidence="2" type="ORF">AUEXF2481DRAFT_42084</name>
</gene>
<proteinExistence type="predicted"/>
<evidence type="ECO:0000313" key="2">
    <source>
        <dbReference type="EMBL" id="KEQ93355.1"/>
    </source>
</evidence>
<feature type="domain" description="F-box" evidence="1">
    <location>
        <begin position="2"/>
        <end position="31"/>
    </location>
</feature>
<reference evidence="2 3" key="1">
    <citation type="journal article" date="2014" name="BMC Genomics">
        <title>Genome sequencing of four Aureobasidium pullulans varieties: biotechnological potential, stress tolerance, and description of new species.</title>
        <authorList>
            <person name="Gostin Ar C."/>
            <person name="Ohm R.A."/>
            <person name="Kogej T."/>
            <person name="Sonjak S."/>
            <person name="Turk M."/>
            <person name="Zajc J."/>
            <person name="Zalar P."/>
            <person name="Grube M."/>
            <person name="Sun H."/>
            <person name="Han J."/>
            <person name="Sharma A."/>
            <person name="Chiniquy J."/>
            <person name="Ngan C.Y."/>
            <person name="Lipzen A."/>
            <person name="Barry K."/>
            <person name="Grigoriev I.V."/>
            <person name="Gunde-Cimerman N."/>
        </authorList>
    </citation>
    <scope>NUCLEOTIDE SEQUENCE [LARGE SCALE GENOMIC DNA]</scope>
    <source>
        <strain evidence="2 3">EXF-2481</strain>
    </source>
</reference>